<gene>
    <name evidence="1" type="ORF">PXEA_LOCUS18043</name>
</gene>
<name>A0A3S5BHN3_9PLAT</name>
<protein>
    <submittedName>
        <fullName evidence="1">Uncharacterized protein</fullName>
    </submittedName>
</protein>
<evidence type="ECO:0000313" key="2">
    <source>
        <dbReference type="Proteomes" id="UP000784294"/>
    </source>
</evidence>
<comment type="caution">
    <text evidence="1">The sequence shown here is derived from an EMBL/GenBank/DDBJ whole genome shotgun (WGS) entry which is preliminary data.</text>
</comment>
<dbReference type="AlphaFoldDB" id="A0A3S5BHN3"/>
<accession>A0A3S5BHN3</accession>
<evidence type="ECO:0000313" key="1">
    <source>
        <dbReference type="EMBL" id="VEL24603.1"/>
    </source>
</evidence>
<dbReference type="OrthoDB" id="6239989at2759"/>
<organism evidence="1 2">
    <name type="scientific">Protopolystoma xenopodis</name>
    <dbReference type="NCBI Taxonomy" id="117903"/>
    <lineage>
        <taxon>Eukaryota</taxon>
        <taxon>Metazoa</taxon>
        <taxon>Spiralia</taxon>
        <taxon>Lophotrochozoa</taxon>
        <taxon>Platyhelminthes</taxon>
        <taxon>Monogenea</taxon>
        <taxon>Polyopisthocotylea</taxon>
        <taxon>Polystomatidea</taxon>
        <taxon>Polystomatidae</taxon>
        <taxon>Protopolystoma</taxon>
    </lineage>
</organism>
<keyword evidence="2" id="KW-1185">Reference proteome</keyword>
<dbReference type="Proteomes" id="UP000784294">
    <property type="component" value="Unassembled WGS sequence"/>
</dbReference>
<proteinExistence type="predicted"/>
<sequence length="122" mass="13685">MSSLLLASSVKRPPSNCANKPCCDEFSSEFPFSLNIFLPGTNNIVQEFVSLRHRLTTAELRVRLRMGLNTFESGCIYNKERVLRVESITVDDLIKAVDLLDAVFPAWNVWSSSKTDAELSQS</sequence>
<dbReference type="EMBL" id="CAAALY010068626">
    <property type="protein sequence ID" value="VEL24603.1"/>
    <property type="molecule type" value="Genomic_DNA"/>
</dbReference>
<reference evidence="1" key="1">
    <citation type="submission" date="2018-11" db="EMBL/GenBank/DDBJ databases">
        <authorList>
            <consortium name="Pathogen Informatics"/>
        </authorList>
    </citation>
    <scope>NUCLEOTIDE SEQUENCE</scope>
</reference>